<dbReference type="Gene3D" id="1.20.1250.20">
    <property type="entry name" value="MFS general substrate transporter like domains"/>
    <property type="match status" value="1"/>
</dbReference>
<evidence type="ECO:0000256" key="3">
    <source>
        <dbReference type="ARBA" id="ARBA00023136"/>
    </source>
</evidence>
<feature type="transmembrane region" description="Helical" evidence="4">
    <location>
        <begin position="35"/>
        <end position="59"/>
    </location>
</feature>
<dbReference type="InterPro" id="IPR011701">
    <property type="entry name" value="MFS"/>
</dbReference>
<evidence type="ECO:0000259" key="6">
    <source>
        <dbReference type="PROSITE" id="PS50850"/>
    </source>
</evidence>
<keyword evidence="2 4" id="KW-1133">Transmembrane helix</keyword>
<keyword evidence="1 4" id="KW-0812">Transmembrane</keyword>
<dbReference type="InterPro" id="IPR020846">
    <property type="entry name" value="MFS_dom"/>
</dbReference>
<dbReference type="EMBL" id="VLKT01000038">
    <property type="protein sequence ID" value="TWI28363.1"/>
    <property type="molecule type" value="Genomic_DNA"/>
</dbReference>
<evidence type="ECO:0000256" key="2">
    <source>
        <dbReference type="ARBA" id="ARBA00022989"/>
    </source>
</evidence>
<dbReference type="PROSITE" id="PS50850">
    <property type="entry name" value="MFS"/>
    <property type="match status" value="1"/>
</dbReference>
<protein>
    <recommendedName>
        <fullName evidence="6">Major facilitator superfamily (MFS) profile domain-containing protein</fullName>
    </recommendedName>
</protein>
<name>A0A562N8C1_9HYPH</name>
<dbReference type="GO" id="GO:0022857">
    <property type="term" value="F:transmembrane transporter activity"/>
    <property type="evidence" value="ECO:0007669"/>
    <property type="project" value="InterPro"/>
</dbReference>
<keyword evidence="8" id="KW-1185">Reference proteome</keyword>
<sequence>MRSRWTILAALFVARAAFAFQFESVAAVAPQVSQSLGASLADIGILIGLYFAPGVLLALPGGTIGRRYGDKATVLAGL</sequence>
<organism evidence="7 8">
    <name type="scientific">Mesorhizobium tianshanense</name>
    <dbReference type="NCBI Taxonomy" id="39844"/>
    <lineage>
        <taxon>Bacteria</taxon>
        <taxon>Pseudomonadati</taxon>
        <taxon>Pseudomonadota</taxon>
        <taxon>Alphaproteobacteria</taxon>
        <taxon>Hyphomicrobiales</taxon>
        <taxon>Phyllobacteriaceae</taxon>
        <taxon>Mesorhizobium</taxon>
    </lineage>
</organism>
<proteinExistence type="predicted"/>
<evidence type="ECO:0000313" key="7">
    <source>
        <dbReference type="EMBL" id="TWI28363.1"/>
    </source>
</evidence>
<feature type="signal peptide" evidence="5">
    <location>
        <begin position="1"/>
        <end position="19"/>
    </location>
</feature>
<evidence type="ECO:0000256" key="4">
    <source>
        <dbReference type="SAM" id="Phobius"/>
    </source>
</evidence>
<dbReference type="RefSeq" id="WP_240547237.1">
    <property type="nucleotide sequence ID" value="NZ_BSPF01000049.1"/>
</dbReference>
<dbReference type="Proteomes" id="UP000317122">
    <property type="component" value="Unassembled WGS sequence"/>
</dbReference>
<feature type="domain" description="Major facilitator superfamily (MFS) profile" evidence="6">
    <location>
        <begin position="7"/>
        <end position="78"/>
    </location>
</feature>
<reference evidence="7 8" key="1">
    <citation type="journal article" date="2015" name="Stand. Genomic Sci.">
        <title>Genomic Encyclopedia of Bacterial and Archaeal Type Strains, Phase III: the genomes of soil and plant-associated and newly described type strains.</title>
        <authorList>
            <person name="Whitman W.B."/>
            <person name="Woyke T."/>
            <person name="Klenk H.P."/>
            <person name="Zhou Y."/>
            <person name="Lilburn T.G."/>
            <person name="Beck B.J."/>
            <person name="De Vos P."/>
            <person name="Vandamme P."/>
            <person name="Eisen J.A."/>
            <person name="Garrity G."/>
            <person name="Hugenholtz P."/>
            <person name="Kyrpides N.C."/>
        </authorList>
    </citation>
    <scope>NUCLEOTIDE SEQUENCE [LARGE SCALE GENOMIC DNA]</scope>
    <source>
        <strain evidence="7 8">CGMCC 1.2546</strain>
    </source>
</reference>
<dbReference type="InterPro" id="IPR036259">
    <property type="entry name" value="MFS_trans_sf"/>
</dbReference>
<dbReference type="SUPFAM" id="SSF103473">
    <property type="entry name" value="MFS general substrate transporter"/>
    <property type="match status" value="1"/>
</dbReference>
<dbReference type="AlphaFoldDB" id="A0A562N8C1"/>
<keyword evidence="3 4" id="KW-0472">Membrane</keyword>
<dbReference type="Pfam" id="PF07690">
    <property type="entry name" value="MFS_1"/>
    <property type="match status" value="1"/>
</dbReference>
<accession>A0A562N8C1</accession>
<feature type="chain" id="PRO_5022125120" description="Major facilitator superfamily (MFS) profile domain-containing protein" evidence="5">
    <location>
        <begin position="20"/>
        <end position="78"/>
    </location>
</feature>
<evidence type="ECO:0000256" key="5">
    <source>
        <dbReference type="SAM" id="SignalP"/>
    </source>
</evidence>
<evidence type="ECO:0000313" key="8">
    <source>
        <dbReference type="Proteomes" id="UP000317122"/>
    </source>
</evidence>
<evidence type="ECO:0000256" key="1">
    <source>
        <dbReference type="ARBA" id="ARBA00022692"/>
    </source>
</evidence>
<gene>
    <name evidence="7" type="ORF">IQ26_05241</name>
</gene>
<comment type="caution">
    <text evidence="7">The sequence shown here is derived from an EMBL/GenBank/DDBJ whole genome shotgun (WGS) entry which is preliminary data.</text>
</comment>
<keyword evidence="5" id="KW-0732">Signal</keyword>